<dbReference type="EMBL" id="JACASE010000002">
    <property type="protein sequence ID" value="KAF6494058.1"/>
    <property type="molecule type" value="Genomic_DNA"/>
</dbReference>
<evidence type="ECO:0000313" key="1">
    <source>
        <dbReference type="EMBL" id="KAF6494058.1"/>
    </source>
</evidence>
<name>A0A7J8JBK3_ROUAE</name>
<organism evidence="1 2">
    <name type="scientific">Rousettus aegyptiacus</name>
    <name type="common">Egyptian fruit bat</name>
    <name type="synonym">Pteropus aegyptiacus</name>
    <dbReference type="NCBI Taxonomy" id="9407"/>
    <lineage>
        <taxon>Eukaryota</taxon>
        <taxon>Metazoa</taxon>
        <taxon>Chordata</taxon>
        <taxon>Craniata</taxon>
        <taxon>Vertebrata</taxon>
        <taxon>Euteleostomi</taxon>
        <taxon>Mammalia</taxon>
        <taxon>Eutheria</taxon>
        <taxon>Laurasiatheria</taxon>
        <taxon>Chiroptera</taxon>
        <taxon>Yinpterochiroptera</taxon>
        <taxon>Pteropodoidea</taxon>
        <taxon>Pteropodidae</taxon>
        <taxon>Rousettinae</taxon>
        <taxon>Rousettus</taxon>
    </lineage>
</organism>
<gene>
    <name evidence="1" type="ORF">HJG63_002271</name>
</gene>
<accession>A0A7J8JBK3</accession>
<proteinExistence type="predicted"/>
<reference evidence="1 2" key="1">
    <citation type="journal article" date="2020" name="Nature">
        <title>Six reference-quality genomes reveal evolution of bat adaptations.</title>
        <authorList>
            <person name="Jebb D."/>
            <person name="Huang Z."/>
            <person name="Pippel M."/>
            <person name="Hughes G.M."/>
            <person name="Lavrichenko K."/>
            <person name="Devanna P."/>
            <person name="Winkler S."/>
            <person name="Jermiin L.S."/>
            <person name="Skirmuntt E.C."/>
            <person name="Katzourakis A."/>
            <person name="Burkitt-Gray L."/>
            <person name="Ray D.A."/>
            <person name="Sullivan K.A.M."/>
            <person name="Roscito J.G."/>
            <person name="Kirilenko B.M."/>
            <person name="Davalos L.M."/>
            <person name="Corthals A.P."/>
            <person name="Power M.L."/>
            <person name="Jones G."/>
            <person name="Ransome R.D."/>
            <person name="Dechmann D.K.N."/>
            <person name="Locatelli A.G."/>
            <person name="Puechmaille S.J."/>
            <person name="Fedrigo O."/>
            <person name="Jarvis E.D."/>
            <person name="Hiller M."/>
            <person name="Vernes S.C."/>
            <person name="Myers E.W."/>
            <person name="Teeling E.C."/>
        </authorList>
    </citation>
    <scope>NUCLEOTIDE SEQUENCE [LARGE SCALE GENOMIC DNA]</scope>
    <source>
        <strain evidence="1">MRouAeg1</strain>
        <tissue evidence="1">Muscle</tissue>
    </source>
</reference>
<dbReference type="Proteomes" id="UP000593571">
    <property type="component" value="Unassembled WGS sequence"/>
</dbReference>
<keyword evidence="2" id="KW-1185">Reference proteome</keyword>
<protein>
    <submittedName>
        <fullName evidence="1">Coiled-coil domain containing 38</fullName>
    </submittedName>
</protein>
<dbReference type="AlphaFoldDB" id="A0A7J8JBK3"/>
<evidence type="ECO:0000313" key="2">
    <source>
        <dbReference type="Proteomes" id="UP000593571"/>
    </source>
</evidence>
<sequence>MSSHFLPMSLTSEDKVKDDSIKKERPYKIFFKDLFLYKENEMAARKKEKFLNRNLKIHQKSTFSSRMKSRSHLSKIVFYSDTGGGSFENFGLDPTLVLRLTEGKSK</sequence>
<comment type="caution">
    <text evidence="1">The sequence shown here is derived from an EMBL/GenBank/DDBJ whole genome shotgun (WGS) entry which is preliminary data.</text>
</comment>